<accession>A0ABV9HDT9</accession>
<dbReference type="Proteomes" id="UP001596011">
    <property type="component" value="Unassembled WGS sequence"/>
</dbReference>
<dbReference type="InterPro" id="IPR006626">
    <property type="entry name" value="PbH1"/>
</dbReference>
<evidence type="ECO:0000259" key="1">
    <source>
        <dbReference type="Pfam" id="PF10633"/>
    </source>
</evidence>
<reference evidence="3" key="1">
    <citation type="journal article" date="2019" name="Int. J. Syst. Evol. Microbiol.">
        <title>The Global Catalogue of Microorganisms (GCM) 10K type strain sequencing project: providing services to taxonomists for standard genome sequencing and annotation.</title>
        <authorList>
            <consortium name="The Broad Institute Genomics Platform"/>
            <consortium name="The Broad Institute Genome Sequencing Center for Infectious Disease"/>
            <person name="Wu L."/>
            <person name="Ma J."/>
        </authorList>
    </citation>
    <scope>NUCLEOTIDE SEQUENCE [LARGE SCALE GENOMIC DNA]</scope>
    <source>
        <strain evidence="3">CCUG 42722</strain>
    </source>
</reference>
<protein>
    <submittedName>
        <fullName evidence="2">NEW3 domain-containing protein</fullName>
    </submittedName>
</protein>
<dbReference type="Gene3D" id="2.160.20.10">
    <property type="entry name" value="Single-stranded right-handed beta-helix, Pectin lyase-like"/>
    <property type="match status" value="2"/>
</dbReference>
<comment type="caution">
    <text evidence="2">The sequence shown here is derived from an EMBL/GenBank/DDBJ whole genome shotgun (WGS) entry which is preliminary data.</text>
</comment>
<name>A0ABV9HDT9_9MICO</name>
<feature type="domain" description="Alpha-galactosidase NEW3" evidence="1">
    <location>
        <begin position="711"/>
        <end position="782"/>
    </location>
</feature>
<dbReference type="InterPro" id="IPR012334">
    <property type="entry name" value="Pectin_lyas_fold"/>
</dbReference>
<dbReference type="Pfam" id="PF10633">
    <property type="entry name" value="NPCBM_assoc"/>
    <property type="match status" value="1"/>
</dbReference>
<proteinExistence type="predicted"/>
<dbReference type="InterPro" id="IPR018905">
    <property type="entry name" value="A-galactase_NEW3"/>
</dbReference>
<dbReference type="InterPro" id="IPR011050">
    <property type="entry name" value="Pectin_lyase_fold/virulence"/>
</dbReference>
<keyword evidence="3" id="KW-1185">Reference proteome</keyword>
<evidence type="ECO:0000313" key="2">
    <source>
        <dbReference type="EMBL" id="MFC4627469.1"/>
    </source>
</evidence>
<sequence length="998" mass="105529">MPGTQSRRRPHDLERRARVTAIIAITALLGAVMPTTTSTAMTSTAAEPTVKMIYAAPEAHGTRGTEAQPCSLARAQAHARRLAAAGHSVVVTLAGGRYELAAPLRFDARDSGIGEATVTYRAADGERPVVTGASKVRGWTRSSIGDGVWKARTPVGLDTRQLYVDEKLAPRASIAVDPSDITMNATGFTVKDQALRSRLARVADPSRLELQSVASFTNRYLPVKSVAGATVTMAQPSWDNSTFGYDVVQQPFRTPQFSLENVPELLSAAGQWAIDPAAGRLYYRAGDGVNPNTLDVELPRLESVLQVAGTYEAPARNLVFEGLTFTGTSWMHPSTDDGFASQQTGTYVTGVSAERPADAFDTCRVGCSGFESTRAAWGMIAGAVQVSAATNIDFVGNVFVNLGSQGLGIGNDGGANASGVDLGAKNITVTGNRFEELAGGGIIVGGSRLDAHHPSRPEMTNSDIVIDNNVIHDIGVDYKDQDGVFATYVDGLTVSHNLIYNQPYSAIGVGFGWGAWDAGGSPVYEDRGTYEHWPRYSTPTVARDYRIVNNRMDNVVTRMNDAACIYTLGSVPGSLIDGNYCTDLGNDRLDYSWPVYLDEASRHWTVSNNVFLGIPDGLHTNRAPSGQPNSHLTAVNNYLSANAATEDLTRAPDSTSTNLVAVHEPNLPLEASRIIFGSGLRDRAAADDDHPPVGAQLSVPDGRLGPSQSITVTAALENFDAARSATAVSTTLAGPEGWTVTPAPDQPNTIAGGGSATTGWTVTAPERPASTAPQEFTATISYTYRGEPFVATRTFTLTQKLPAVTSLSTFAGGGAAMEFGELDGSYSMTGYSGDTMGLFGIDQDSYGTIYQEAAAGTTSTVTVRVTAYDQVVRSSKAGIVLRNDLTQAGAGRGYVSLMVQSEGVTLFNDSDGDGKIDEFYPLRSGPTTGPLWLRLTRDGGSVKGSYSVDGVTWTGLAQTLTLNNPTASLDAGMIYVTDTGTTPTSRKGTASFDSFSVE</sequence>
<dbReference type="SUPFAM" id="SSF51126">
    <property type="entry name" value="Pectin lyase-like"/>
    <property type="match status" value="1"/>
</dbReference>
<dbReference type="EMBL" id="JBHSFI010000002">
    <property type="protein sequence ID" value="MFC4627469.1"/>
    <property type="molecule type" value="Genomic_DNA"/>
</dbReference>
<evidence type="ECO:0000313" key="3">
    <source>
        <dbReference type="Proteomes" id="UP001596011"/>
    </source>
</evidence>
<dbReference type="SMART" id="SM00710">
    <property type="entry name" value="PbH1"/>
    <property type="match status" value="7"/>
</dbReference>
<organism evidence="2 3">
    <name type="scientific">Promicromonospora alba</name>
    <dbReference type="NCBI Taxonomy" id="1616110"/>
    <lineage>
        <taxon>Bacteria</taxon>
        <taxon>Bacillati</taxon>
        <taxon>Actinomycetota</taxon>
        <taxon>Actinomycetes</taxon>
        <taxon>Micrococcales</taxon>
        <taxon>Promicromonosporaceae</taxon>
        <taxon>Promicromonospora</taxon>
    </lineage>
</organism>
<dbReference type="Gene3D" id="2.60.120.200">
    <property type="match status" value="1"/>
</dbReference>
<dbReference type="RefSeq" id="WP_377132643.1">
    <property type="nucleotide sequence ID" value="NZ_JBHSFI010000002.1"/>
</dbReference>
<dbReference type="PANTHER" id="PTHR36453">
    <property type="entry name" value="SECRETED PROTEIN-RELATED"/>
    <property type="match status" value="1"/>
</dbReference>
<dbReference type="PANTHER" id="PTHR36453:SF1">
    <property type="entry name" value="RIGHT HANDED BETA HELIX DOMAIN-CONTAINING PROTEIN"/>
    <property type="match status" value="1"/>
</dbReference>
<gene>
    <name evidence="2" type="ORF">ACFO6V_04430</name>
</gene>